<protein>
    <submittedName>
        <fullName evidence="1">Uncharacterized protein</fullName>
    </submittedName>
</protein>
<gene>
    <name evidence="1" type="ORF">M378DRAFT_172349</name>
</gene>
<keyword evidence="2" id="KW-1185">Reference proteome</keyword>
<organism evidence="1 2">
    <name type="scientific">Amanita muscaria (strain Koide BX008)</name>
    <dbReference type="NCBI Taxonomy" id="946122"/>
    <lineage>
        <taxon>Eukaryota</taxon>
        <taxon>Fungi</taxon>
        <taxon>Dikarya</taxon>
        <taxon>Basidiomycota</taxon>
        <taxon>Agaricomycotina</taxon>
        <taxon>Agaricomycetes</taxon>
        <taxon>Agaricomycetidae</taxon>
        <taxon>Agaricales</taxon>
        <taxon>Pluteineae</taxon>
        <taxon>Amanitaceae</taxon>
        <taxon>Amanita</taxon>
    </lineage>
</organism>
<sequence>MRNQSSNTPSETEVVVKNLQEETTAQVPEDIVEEAEDSRGLYERHSETKPTVLTESACLAVDRNAGVTSKKKLRKARSSTG</sequence>
<dbReference type="EMBL" id="KN818398">
    <property type="protein sequence ID" value="KIL56818.1"/>
    <property type="molecule type" value="Genomic_DNA"/>
</dbReference>
<dbReference type="AlphaFoldDB" id="A0A0C2WKW6"/>
<evidence type="ECO:0000313" key="1">
    <source>
        <dbReference type="EMBL" id="KIL56818.1"/>
    </source>
</evidence>
<proteinExistence type="predicted"/>
<dbReference type="Proteomes" id="UP000054549">
    <property type="component" value="Unassembled WGS sequence"/>
</dbReference>
<dbReference type="HOGENOM" id="CLU_2677642_0_0_1"/>
<evidence type="ECO:0000313" key="2">
    <source>
        <dbReference type="Proteomes" id="UP000054549"/>
    </source>
</evidence>
<accession>A0A0C2WKW6</accession>
<dbReference type="InParanoid" id="A0A0C2WKW6"/>
<name>A0A0C2WKW6_AMAMK</name>
<reference evidence="1 2" key="1">
    <citation type="submission" date="2014-04" db="EMBL/GenBank/DDBJ databases">
        <title>Evolutionary Origins and Diversification of the Mycorrhizal Mutualists.</title>
        <authorList>
            <consortium name="DOE Joint Genome Institute"/>
            <consortium name="Mycorrhizal Genomics Consortium"/>
            <person name="Kohler A."/>
            <person name="Kuo A."/>
            <person name="Nagy L.G."/>
            <person name="Floudas D."/>
            <person name="Copeland A."/>
            <person name="Barry K.W."/>
            <person name="Cichocki N."/>
            <person name="Veneault-Fourrey C."/>
            <person name="LaButti K."/>
            <person name="Lindquist E.A."/>
            <person name="Lipzen A."/>
            <person name="Lundell T."/>
            <person name="Morin E."/>
            <person name="Murat C."/>
            <person name="Riley R."/>
            <person name="Ohm R."/>
            <person name="Sun H."/>
            <person name="Tunlid A."/>
            <person name="Henrissat B."/>
            <person name="Grigoriev I.V."/>
            <person name="Hibbett D.S."/>
            <person name="Martin F."/>
        </authorList>
    </citation>
    <scope>NUCLEOTIDE SEQUENCE [LARGE SCALE GENOMIC DNA]</scope>
    <source>
        <strain evidence="1 2">Koide BX008</strain>
    </source>
</reference>